<dbReference type="EMBL" id="LAZR01005095">
    <property type="protein sequence ID" value="KKN02898.1"/>
    <property type="molecule type" value="Genomic_DNA"/>
</dbReference>
<dbReference type="AlphaFoldDB" id="A0A0F9QC91"/>
<protein>
    <submittedName>
        <fullName evidence="1">Uncharacterized protein</fullName>
    </submittedName>
</protein>
<sequence length="65" mass="7466">MTYDELMGTLDQAIQANGRAMILTIKVSEEYDFDSMDQEELQGVKKNLAYNHETLSGLREMHERG</sequence>
<comment type="caution">
    <text evidence="1">The sequence shown here is derived from an EMBL/GenBank/DDBJ whole genome shotgun (WGS) entry which is preliminary data.</text>
</comment>
<proteinExistence type="predicted"/>
<gene>
    <name evidence="1" type="ORF">LCGC14_1113140</name>
</gene>
<organism evidence="1">
    <name type="scientific">marine sediment metagenome</name>
    <dbReference type="NCBI Taxonomy" id="412755"/>
    <lineage>
        <taxon>unclassified sequences</taxon>
        <taxon>metagenomes</taxon>
        <taxon>ecological metagenomes</taxon>
    </lineage>
</organism>
<accession>A0A0F9QC91</accession>
<name>A0A0F9QC91_9ZZZZ</name>
<reference evidence="1" key="1">
    <citation type="journal article" date="2015" name="Nature">
        <title>Complex archaea that bridge the gap between prokaryotes and eukaryotes.</title>
        <authorList>
            <person name="Spang A."/>
            <person name="Saw J.H."/>
            <person name="Jorgensen S.L."/>
            <person name="Zaremba-Niedzwiedzka K."/>
            <person name="Martijn J."/>
            <person name="Lind A.E."/>
            <person name="van Eijk R."/>
            <person name="Schleper C."/>
            <person name="Guy L."/>
            <person name="Ettema T.J."/>
        </authorList>
    </citation>
    <scope>NUCLEOTIDE SEQUENCE</scope>
</reference>
<evidence type="ECO:0000313" key="1">
    <source>
        <dbReference type="EMBL" id="KKN02898.1"/>
    </source>
</evidence>